<sequence length="511" mass="56640">MKRALISVSDKTNIAHFASALISHGFEIISTGKTKQILDEAGVLTKSVEDITGFPEILDGRVKTLHPKIHGGILSLRNKPHHIDDVVSNNIEYIDLVCVNLYPFKETISVRSSTFDEAVEQIDIGGPSLLRSAAKNYEFVTVVTDINDYNLILTELESYGDTLPETKRQLSAKAFRTTAKYDSIIANYFTSFDNSSMIDTITISGDFKQHLRYGENPHQKAALYQLSDDPYSILQAILLNGKPLSYNNIQDANAAINILAEHSEPTAVALKHMNPCGVGTGETIFEAYQKAYKSDTISIYGGIVALNRVVTTELGFEINKLFLEIIIAPGFSKDALSILRKKKNLRILQLDTSQKSTDTVEYNSVNGGLLIQNIDKQIVSIDELHCVTKRFPSERELEQLHFAWKVVKHVKSNGIVITSGTQTVGVGAGQMNRVGAAKIALEQARNNGFTENLTLASDAFFPFDDVVKLAYEYGVNHIVQPGGSIRDNDSITACDNRYMTMVFTNNRHFKH</sequence>
<dbReference type="NCBIfam" id="NF002049">
    <property type="entry name" value="PRK00881.1"/>
    <property type="match status" value="1"/>
</dbReference>
<dbReference type="GO" id="GO:0006189">
    <property type="term" value="P:'de novo' IMP biosynthetic process"/>
    <property type="evidence" value="ECO:0007669"/>
    <property type="project" value="UniProtKB-UniRule"/>
</dbReference>
<dbReference type="AlphaFoldDB" id="A0A7L7KQP4"/>
<comment type="similarity">
    <text evidence="3 10">Belongs to the PurH family.</text>
</comment>
<organism evidence="12 13">
    <name type="scientific">Candidatus Xianfuyuplasma coldseepsis</name>
    <dbReference type="NCBI Taxonomy" id="2782163"/>
    <lineage>
        <taxon>Bacteria</taxon>
        <taxon>Bacillati</taxon>
        <taxon>Mycoplasmatota</taxon>
        <taxon>Mollicutes</taxon>
        <taxon>Candidatus Izemoplasmatales</taxon>
        <taxon>Candidatus Izemoplasmataceae</taxon>
        <taxon>Candidatus Xianfuyuplasma</taxon>
    </lineage>
</organism>
<proteinExistence type="inferred from homology"/>
<dbReference type="NCBIfam" id="TIGR00355">
    <property type="entry name" value="purH"/>
    <property type="match status" value="1"/>
</dbReference>
<evidence type="ECO:0000313" key="12">
    <source>
        <dbReference type="EMBL" id="QMS85043.1"/>
    </source>
</evidence>
<dbReference type="EC" id="3.5.4.10" evidence="10"/>
<evidence type="ECO:0000256" key="1">
    <source>
        <dbReference type="ARBA" id="ARBA00004844"/>
    </source>
</evidence>
<accession>A0A7L7KQP4</accession>
<evidence type="ECO:0000256" key="5">
    <source>
        <dbReference type="ARBA" id="ARBA00022755"/>
    </source>
</evidence>
<gene>
    <name evidence="10 12" type="primary">purH</name>
    <name evidence="12" type="ORF">G4Z02_04565</name>
</gene>
<name>A0A7L7KQP4_9MOLU</name>
<dbReference type="InterPro" id="IPR036914">
    <property type="entry name" value="MGS-like_dom_sf"/>
</dbReference>
<comment type="catalytic activity">
    <reaction evidence="9 10">
        <text>IMP + H2O = 5-formamido-1-(5-phospho-D-ribosyl)imidazole-4-carboxamide</text>
        <dbReference type="Rhea" id="RHEA:18445"/>
        <dbReference type="ChEBI" id="CHEBI:15377"/>
        <dbReference type="ChEBI" id="CHEBI:58053"/>
        <dbReference type="ChEBI" id="CHEBI:58467"/>
        <dbReference type="EC" id="3.5.4.10"/>
    </reaction>
</comment>
<dbReference type="Pfam" id="PF02142">
    <property type="entry name" value="MGS"/>
    <property type="match status" value="1"/>
</dbReference>
<dbReference type="SUPFAM" id="SSF52335">
    <property type="entry name" value="Methylglyoxal synthase-like"/>
    <property type="match status" value="1"/>
</dbReference>
<dbReference type="InterPro" id="IPR016193">
    <property type="entry name" value="Cytidine_deaminase-like"/>
</dbReference>
<dbReference type="Gene3D" id="3.40.140.20">
    <property type="match status" value="2"/>
</dbReference>
<evidence type="ECO:0000256" key="4">
    <source>
        <dbReference type="ARBA" id="ARBA00022679"/>
    </source>
</evidence>
<dbReference type="GO" id="GO:0004643">
    <property type="term" value="F:phosphoribosylaminoimidazolecarboxamide formyltransferase activity"/>
    <property type="evidence" value="ECO:0007669"/>
    <property type="project" value="UniProtKB-UniRule"/>
</dbReference>
<evidence type="ECO:0000256" key="7">
    <source>
        <dbReference type="ARBA" id="ARBA00023268"/>
    </source>
</evidence>
<dbReference type="FunFam" id="3.40.50.1380:FF:000001">
    <property type="entry name" value="Bifunctional purine biosynthesis protein PurH"/>
    <property type="match status" value="1"/>
</dbReference>
<dbReference type="CDD" id="cd01421">
    <property type="entry name" value="IMPCH"/>
    <property type="match status" value="1"/>
</dbReference>
<dbReference type="PIRSF" id="PIRSF000414">
    <property type="entry name" value="AICARFT_IMPCHas"/>
    <property type="match status" value="1"/>
</dbReference>
<dbReference type="EMBL" id="CP048914">
    <property type="protein sequence ID" value="QMS85043.1"/>
    <property type="molecule type" value="Genomic_DNA"/>
</dbReference>
<dbReference type="PANTHER" id="PTHR11692:SF0">
    <property type="entry name" value="BIFUNCTIONAL PURINE BIOSYNTHESIS PROTEIN ATIC"/>
    <property type="match status" value="1"/>
</dbReference>
<evidence type="ECO:0000313" key="13">
    <source>
        <dbReference type="Proteomes" id="UP000514720"/>
    </source>
</evidence>
<reference evidence="12 13" key="1">
    <citation type="submission" date="2020-02" db="EMBL/GenBank/DDBJ databases">
        <authorList>
            <person name="Zheng R.K."/>
            <person name="Sun C.M."/>
        </authorList>
    </citation>
    <scope>NUCLEOTIDE SEQUENCE [LARGE SCALE GENOMIC DNA]</scope>
    <source>
        <strain evidence="13">zrk13</strain>
    </source>
</reference>
<dbReference type="SUPFAM" id="SSF53927">
    <property type="entry name" value="Cytidine deaminase-like"/>
    <property type="match status" value="1"/>
</dbReference>
<keyword evidence="6 10" id="KW-0378">Hydrolase</keyword>
<keyword evidence="13" id="KW-1185">Reference proteome</keyword>
<dbReference type="SMART" id="SM00798">
    <property type="entry name" value="AICARFT_IMPCHas"/>
    <property type="match status" value="1"/>
</dbReference>
<dbReference type="RefSeq" id="WP_258878669.1">
    <property type="nucleotide sequence ID" value="NZ_CP048914.1"/>
</dbReference>
<evidence type="ECO:0000256" key="10">
    <source>
        <dbReference type="HAMAP-Rule" id="MF_00139"/>
    </source>
</evidence>
<dbReference type="InterPro" id="IPR024051">
    <property type="entry name" value="AICAR_Tfase_dup_dom_sf"/>
</dbReference>
<dbReference type="SMART" id="SM00851">
    <property type="entry name" value="MGS"/>
    <property type="match status" value="1"/>
</dbReference>
<dbReference type="HAMAP" id="MF_00139">
    <property type="entry name" value="PurH"/>
    <property type="match status" value="1"/>
</dbReference>
<evidence type="ECO:0000256" key="6">
    <source>
        <dbReference type="ARBA" id="ARBA00022801"/>
    </source>
</evidence>
<dbReference type="Proteomes" id="UP000514720">
    <property type="component" value="Chromosome"/>
</dbReference>
<comment type="pathway">
    <text evidence="2 10">Purine metabolism; IMP biosynthesis via de novo pathway; 5-formamido-1-(5-phospho-D-ribosyl)imidazole-4-carboxamide from 5-amino-1-(5-phospho-D-ribosyl)imidazole-4-carboxamide (10-formyl THF route): step 1/1.</text>
</comment>
<keyword evidence="5 10" id="KW-0658">Purine biosynthesis</keyword>
<comment type="domain">
    <text evidence="10">The IMP cyclohydrolase activity resides in the N-terminal region.</text>
</comment>
<evidence type="ECO:0000256" key="3">
    <source>
        <dbReference type="ARBA" id="ARBA00007667"/>
    </source>
</evidence>
<dbReference type="PROSITE" id="PS51855">
    <property type="entry name" value="MGS"/>
    <property type="match status" value="1"/>
</dbReference>
<dbReference type="Gene3D" id="3.40.50.1380">
    <property type="entry name" value="Methylglyoxal synthase-like domain"/>
    <property type="match status" value="1"/>
</dbReference>
<dbReference type="PANTHER" id="PTHR11692">
    <property type="entry name" value="BIFUNCTIONAL PURINE BIOSYNTHESIS PROTEIN PURH"/>
    <property type="match status" value="1"/>
</dbReference>
<dbReference type="FunFam" id="3.40.140.20:FF:000001">
    <property type="entry name" value="Bifunctional purine biosynthesis protein PurH"/>
    <property type="match status" value="1"/>
</dbReference>
<evidence type="ECO:0000259" key="11">
    <source>
        <dbReference type="PROSITE" id="PS51855"/>
    </source>
</evidence>
<protein>
    <recommendedName>
        <fullName evidence="10">Bifunctional purine biosynthesis protein PurH</fullName>
    </recommendedName>
    <domain>
        <recommendedName>
            <fullName evidence="10">Phosphoribosylaminoimidazolecarboxamide formyltransferase</fullName>
            <ecNumber evidence="10">2.1.2.3</ecNumber>
        </recommendedName>
        <alternativeName>
            <fullName evidence="10">AICAR transformylase</fullName>
        </alternativeName>
    </domain>
    <domain>
        <recommendedName>
            <fullName evidence="10">IMP cyclohydrolase</fullName>
            <ecNumber evidence="10">3.5.4.10</ecNumber>
        </recommendedName>
        <alternativeName>
            <fullName evidence="10">ATIC</fullName>
        </alternativeName>
        <alternativeName>
            <fullName evidence="10">IMP synthase</fullName>
        </alternativeName>
        <alternativeName>
            <fullName evidence="10">Inosinicase</fullName>
        </alternativeName>
    </domain>
</protein>
<dbReference type="GO" id="GO:0003937">
    <property type="term" value="F:IMP cyclohydrolase activity"/>
    <property type="evidence" value="ECO:0007669"/>
    <property type="project" value="UniProtKB-UniRule"/>
</dbReference>
<dbReference type="InterPro" id="IPR002695">
    <property type="entry name" value="PurH-like"/>
</dbReference>
<evidence type="ECO:0000256" key="8">
    <source>
        <dbReference type="ARBA" id="ARBA00050488"/>
    </source>
</evidence>
<dbReference type="InterPro" id="IPR011607">
    <property type="entry name" value="MGS-like_dom"/>
</dbReference>
<keyword evidence="7 10" id="KW-0511">Multifunctional enzyme</keyword>
<dbReference type="GO" id="GO:0005829">
    <property type="term" value="C:cytosol"/>
    <property type="evidence" value="ECO:0007669"/>
    <property type="project" value="TreeGrafter"/>
</dbReference>
<evidence type="ECO:0000256" key="2">
    <source>
        <dbReference type="ARBA" id="ARBA00004954"/>
    </source>
</evidence>
<evidence type="ECO:0000256" key="9">
    <source>
        <dbReference type="ARBA" id="ARBA00050687"/>
    </source>
</evidence>
<dbReference type="UniPathway" id="UPA00074">
    <property type="reaction ID" value="UER00133"/>
</dbReference>
<feature type="domain" description="MGS-like" evidence="11">
    <location>
        <begin position="1"/>
        <end position="144"/>
    </location>
</feature>
<dbReference type="Pfam" id="PF01808">
    <property type="entry name" value="AICARFT_IMPCHas"/>
    <property type="match status" value="1"/>
</dbReference>
<dbReference type="EC" id="2.1.2.3" evidence="10"/>
<comment type="pathway">
    <text evidence="1 10">Purine metabolism; IMP biosynthesis via de novo pathway; IMP from 5-formamido-1-(5-phospho-D-ribosyl)imidazole-4-carboxamide: step 1/1.</text>
</comment>
<keyword evidence="4 10" id="KW-0808">Transferase</keyword>
<comment type="catalytic activity">
    <reaction evidence="8 10">
        <text>(6R)-10-formyltetrahydrofolate + 5-amino-1-(5-phospho-beta-D-ribosyl)imidazole-4-carboxamide = 5-formamido-1-(5-phospho-D-ribosyl)imidazole-4-carboxamide + (6S)-5,6,7,8-tetrahydrofolate</text>
        <dbReference type="Rhea" id="RHEA:22192"/>
        <dbReference type="ChEBI" id="CHEBI:57453"/>
        <dbReference type="ChEBI" id="CHEBI:58467"/>
        <dbReference type="ChEBI" id="CHEBI:58475"/>
        <dbReference type="ChEBI" id="CHEBI:195366"/>
        <dbReference type="EC" id="2.1.2.3"/>
    </reaction>
</comment>
<dbReference type="KEGG" id="xcl:G4Z02_04565"/>